<gene>
    <name evidence="8" type="primary">TMEM255B</name>
</gene>
<dbReference type="Proteomes" id="UP000001074">
    <property type="component" value="Unassembled WGS sequence"/>
</dbReference>
<dbReference type="Pfam" id="PF14967">
    <property type="entry name" value="FAM70"/>
    <property type="match status" value="1"/>
</dbReference>
<organism evidence="8 9">
    <name type="scientific">Myotis lucifugus</name>
    <name type="common">Little brown bat</name>
    <dbReference type="NCBI Taxonomy" id="59463"/>
    <lineage>
        <taxon>Eukaryota</taxon>
        <taxon>Metazoa</taxon>
        <taxon>Chordata</taxon>
        <taxon>Craniata</taxon>
        <taxon>Vertebrata</taxon>
        <taxon>Euteleostomi</taxon>
        <taxon>Mammalia</taxon>
        <taxon>Eutheria</taxon>
        <taxon>Laurasiatheria</taxon>
        <taxon>Chiroptera</taxon>
        <taxon>Yangochiroptera</taxon>
        <taxon>Vespertilionidae</taxon>
        <taxon>Myotis</taxon>
    </lineage>
</organism>
<comment type="subcellular location">
    <subcellularLocation>
        <location evidence="1">Membrane</location>
        <topology evidence="1">Multi-pass membrane protein</topology>
    </subcellularLocation>
</comment>
<feature type="transmembrane region" description="Helical" evidence="7">
    <location>
        <begin position="30"/>
        <end position="50"/>
    </location>
</feature>
<dbReference type="STRING" id="59463.ENSMLUP00000006972"/>
<keyword evidence="5 7" id="KW-0472">Membrane</keyword>
<accession>G1P9Q4</accession>
<dbReference type="AlphaFoldDB" id="G1P9Q4"/>
<dbReference type="PANTHER" id="PTHR33721">
    <property type="entry name" value="TRANSMEMBRANE PROTEIN 255B-LIKE"/>
    <property type="match status" value="1"/>
</dbReference>
<keyword evidence="3 7" id="KW-0812">Transmembrane</keyword>
<sequence length="359" mass="38756">MHEVPFSPRTEVSFLTPLLEGFGRRKKTSLWFVGSLLVVSVFILTIGLAATTRTENVTVGGYYPGIILGFGSFLGIIGINLVENRRQMLVAAIVFISFGVVAAFCCAIVDGVFAARHIETRPLTTGRCQFYSKSSPKIMGKKLPTQFKQGASNVLHKRTVSQAISRVTCHSLNGKCQLKVKSNTCYCCDLYNCQSTEYSPTYYEFVGVSGCQDVLHLYRLLWASTVLNVLGLFLGIVTAAVLGAFKDMMCLSPPPLTPTAWCSIRPSAPPQILYNPAQQILAYSGFCPAPATLPTCSSYPLPLQPSSSFPASSSTDLSLSEDTQPPSQSSSSFGLQPNAPPLYAPAPFLPGEKPPPYAP</sequence>
<evidence type="ECO:0000256" key="2">
    <source>
        <dbReference type="ARBA" id="ARBA00007903"/>
    </source>
</evidence>
<feature type="compositionally biased region" description="Low complexity" evidence="6">
    <location>
        <begin position="307"/>
        <end position="320"/>
    </location>
</feature>
<dbReference type="OMA" id="SHYYEFT"/>
<evidence type="ECO:0000256" key="5">
    <source>
        <dbReference type="ARBA" id="ARBA00023136"/>
    </source>
</evidence>
<evidence type="ECO:0000313" key="8">
    <source>
        <dbReference type="Ensembl" id="ENSMLUP00000006972.2"/>
    </source>
</evidence>
<feature type="transmembrane region" description="Helical" evidence="7">
    <location>
        <begin position="89"/>
        <end position="115"/>
    </location>
</feature>
<dbReference type="GeneTree" id="ENSGT00940000160889"/>
<evidence type="ECO:0000256" key="6">
    <source>
        <dbReference type="SAM" id="MobiDB-lite"/>
    </source>
</evidence>
<feature type="compositionally biased region" description="Polar residues" evidence="6">
    <location>
        <begin position="321"/>
        <end position="334"/>
    </location>
</feature>
<feature type="compositionally biased region" description="Pro residues" evidence="6">
    <location>
        <begin position="338"/>
        <end position="359"/>
    </location>
</feature>
<dbReference type="InterPro" id="IPR028014">
    <property type="entry name" value="TMEM255"/>
</dbReference>
<dbReference type="HOGENOM" id="CLU_068698_1_0_1"/>
<name>G1P9Q4_MYOLU</name>
<comment type="similarity">
    <text evidence="2">Belongs to the TMEM255 family.</text>
</comment>
<dbReference type="eggNOG" id="ENOG502QWXU">
    <property type="taxonomic scope" value="Eukaryota"/>
</dbReference>
<reference evidence="8" key="3">
    <citation type="submission" date="2025-09" db="UniProtKB">
        <authorList>
            <consortium name="Ensembl"/>
        </authorList>
    </citation>
    <scope>IDENTIFICATION</scope>
</reference>
<dbReference type="InParanoid" id="G1P9Q4"/>
<evidence type="ECO:0000256" key="1">
    <source>
        <dbReference type="ARBA" id="ARBA00004141"/>
    </source>
</evidence>
<proteinExistence type="inferred from homology"/>
<dbReference type="GO" id="GO:0016020">
    <property type="term" value="C:membrane"/>
    <property type="evidence" value="ECO:0007669"/>
    <property type="project" value="UniProtKB-SubCell"/>
</dbReference>
<reference evidence="8 9" key="1">
    <citation type="journal article" date="2011" name="Nature">
        <title>A high-resolution map of human evolutionary constraint using 29 mammals.</title>
        <authorList>
            <person name="Lindblad-Toh K."/>
            <person name="Garber M."/>
            <person name="Zuk O."/>
            <person name="Lin M.F."/>
            <person name="Parker B.J."/>
            <person name="Washietl S."/>
            <person name="Kheradpour P."/>
            <person name="Ernst J."/>
            <person name="Jordan G."/>
            <person name="Mauceli E."/>
            <person name="Ward L.D."/>
            <person name="Lowe C.B."/>
            <person name="Holloway A.K."/>
            <person name="Clamp M."/>
            <person name="Gnerre S."/>
            <person name="Alfoldi J."/>
            <person name="Beal K."/>
            <person name="Chang J."/>
            <person name="Clawson H."/>
            <person name="Cuff J."/>
            <person name="Di Palma F."/>
            <person name="Fitzgerald S."/>
            <person name="Flicek P."/>
            <person name="Guttman M."/>
            <person name="Hubisz M.J."/>
            <person name="Jaffe D.B."/>
            <person name="Jungreis I."/>
            <person name="Kent W.J."/>
            <person name="Kostka D."/>
            <person name="Lara M."/>
            <person name="Martins A.L."/>
            <person name="Massingham T."/>
            <person name="Moltke I."/>
            <person name="Raney B.J."/>
            <person name="Rasmussen M.D."/>
            <person name="Robinson J."/>
            <person name="Stark A."/>
            <person name="Vilella A.J."/>
            <person name="Wen J."/>
            <person name="Xie X."/>
            <person name="Zody M.C."/>
            <person name="Baldwin J."/>
            <person name="Bloom T."/>
            <person name="Chin C.W."/>
            <person name="Heiman D."/>
            <person name="Nicol R."/>
            <person name="Nusbaum C."/>
            <person name="Young S."/>
            <person name="Wilkinson J."/>
            <person name="Worley K.C."/>
            <person name="Kovar C.L."/>
            <person name="Muzny D.M."/>
            <person name="Gibbs R.A."/>
            <person name="Cree A."/>
            <person name="Dihn H.H."/>
            <person name="Fowler G."/>
            <person name="Jhangiani S."/>
            <person name="Joshi V."/>
            <person name="Lee S."/>
            <person name="Lewis L.R."/>
            <person name="Nazareth L.V."/>
            <person name="Okwuonu G."/>
            <person name="Santibanez J."/>
            <person name="Warren W.C."/>
            <person name="Mardis E.R."/>
            <person name="Weinstock G.M."/>
            <person name="Wilson R.K."/>
            <person name="Delehaunty K."/>
            <person name="Dooling D."/>
            <person name="Fronik C."/>
            <person name="Fulton L."/>
            <person name="Fulton B."/>
            <person name="Graves T."/>
            <person name="Minx P."/>
            <person name="Sodergren E."/>
            <person name="Birney E."/>
            <person name="Margulies E.H."/>
            <person name="Herrero J."/>
            <person name="Green E.D."/>
            <person name="Haussler D."/>
            <person name="Siepel A."/>
            <person name="Goldman N."/>
            <person name="Pollard K.S."/>
            <person name="Pedersen J.S."/>
            <person name="Lander E.S."/>
            <person name="Kellis M."/>
        </authorList>
    </citation>
    <scope>NUCLEOTIDE SEQUENCE [LARGE SCALE GENOMIC DNA]</scope>
</reference>
<evidence type="ECO:0000256" key="3">
    <source>
        <dbReference type="ARBA" id="ARBA00022692"/>
    </source>
</evidence>
<dbReference type="Ensembl" id="ENSMLUT00000007638.2">
    <property type="protein sequence ID" value="ENSMLUP00000006972.2"/>
    <property type="gene ID" value="ENSMLUG00000007643.2"/>
</dbReference>
<evidence type="ECO:0000256" key="7">
    <source>
        <dbReference type="SAM" id="Phobius"/>
    </source>
</evidence>
<dbReference type="EMBL" id="AAPE02044196">
    <property type="status" value="NOT_ANNOTATED_CDS"/>
    <property type="molecule type" value="Genomic_DNA"/>
</dbReference>
<protein>
    <submittedName>
        <fullName evidence="8">Transmembrane protein 255B</fullName>
    </submittedName>
</protein>
<feature type="region of interest" description="Disordered" evidence="6">
    <location>
        <begin position="307"/>
        <end position="359"/>
    </location>
</feature>
<reference evidence="8" key="2">
    <citation type="submission" date="2025-08" db="UniProtKB">
        <authorList>
            <consortium name="Ensembl"/>
        </authorList>
    </citation>
    <scope>IDENTIFICATION</scope>
</reference>
<keyword evidence="4 7" id="KW-1133">Transmembrane helix</keyword>
<evidence type="ECO:0000313" key="9">
    <source>
        <dbReference type="Proteomes" id="UP000001074"/>
    </source>
</evidence>
<keyword evidence="9" id="KW-1185">Reference proteome</keyword>
<evidence type="ECO:0000256" key="4">
    <source>
        <dbReference type="ARBA" id="ARBA00022989"/>
    </source>
</evidence>
<dbReference type="PANTHER" id="PTHR33721:SF3">
    <property type="entry name" value="TRANSMEMBRANE PROTEIN 255B"/>
    <property type="match status" value="1"/>
</dbReference>
<feature type="transmembrane region" description="Helical" evidence="7">
    <location>
        <begin position="62"/>
        <end position="82"/>
    </location>
</feature>
<feature type="transmembrane region" description="Helical" evidence="7">
    <location>
        <begin position="220"/>
        <end position="245"/>
    </location>
</feature>